<gene>
    <name evidence="1" type="ORF">Pcinc_033476</name>
</gene>
<evidence type="ECO:0000313" key="2">
    <source>
        <dbReference type="Proteomes" id="UP001286313"/>
    </source>
</evidence>
<comment type="caution">
    <text evidence="1">The sequence shown here is derived from an EMBL/GenBank/DDBJ whole genome shotgun (WGS) entry which is preliminary data.</text>
</comment>
<dbReference type="Proteomes" id="UP001286313">
    <property type="component" value="Unassembled WGS sequence"/>
</dbReference>
<keyword evidence="2" id="KW-1185">Reference proteome</keyword>
<sequence>MVSRREAESGVTYYCTVGMVADCGGRGGGRDYCRQAWLQTVVAEMVAGCGGRDYCRQVGMVEDCGGRDYCRQGWWQAVVSEIIAGRQAGRHGGRLWCQSLLQAGRDGGRLWCQRLLQAGRQAGMVADCGGRGGGRDGGRIEGT</sequence>
<dbReference type="EMBL" id="JAWQEG010004720">
    <property type="protein sequence ID" value="KAK3860475.1"/>
    <property type="molecule type" value="Genomic_DNA"/>
</dbReference>
<evidence type="ECO:0000313" key="1">
    <source>
        <dbReference type="EMBL" id="KAK3860475.1"/>
    </source>
</evidence>
<protein>
    <submittedName>
        <fullName evidence="1">Uncharacterized protein</fullName>
    </submittedName>
</protein>
<dbReference type="AlphaFoldDB" id="A0AAE1ES29"/>
<proteinExistence type="predicted"/>
<reference evidence="1" key="1">
    <citation type="submission" date="2023-10" db="EMBL/GenBank/DDBJ databases">
        <title>Genome assemblies of two species of porcelain crab, Petrolisthes cinctipes and Petrolisthes manimaculis (Anomura: Porcellanidae).</title>
        <authorList>
            <person name="Angst P."/>
        </authorList>
    </citation>
    <scope>NUCLEOTIDE SEQUENCE</scope>
    <source>
        <strain evidence="1">PB745_01</strain>
        <tissue evidence="1">Gill</tissue>
    </source>
</reference>
<organism evidence="1 2">
    <name type="scientific">Petrolisthes cinctipes</name>
    <name type="common">Flat porcelain crab</name>
    <dbReference type="NCBI Taxonomy" id="88211"/>
    <lineage>
        <taxon>Eukaryota</taxon>
        <taxon>Metazoa</taxon>
        <taxon>Ecdysozoa</taxon>
        <taxon>Arthropoda</taxon>
        <taxon>Crustacea</taxon>
        <taxon>Multicrustacea</taxon>
        <taxon>Malacostraca</taxon>
        <taxon>Eumalacostraca</taxon>
        <taxon>Eucarida</taxon>
        <taxon>Decapoda</taxon>
        <taxon>Pleocyemata</taxon>
        <taxon>Anomura</taxon>
        <taxon>Galatheoidea</taxon>
        <taxon>Porcellanidae</taxon>
        <taxon>Petrolisthes</taxon>
    </lineage>
</organism>
<accession>A0AAE1ES29</accession>
<name>A0AAE1ES29_PETCI</name>